<feature type="signal peptide" evidence="5">
    <location>
        <begin position="1"/>
        <end position="28"/>
    </location>
</feature>
<comment type="subcellular location">
    <subcellularLocation>
        <location evidence="1">Cell envelope</location>
    </subcellularLocation>
</comment>
<dbReference type="CDD" id="cd01146">
    <property type="entry name" value="FhuD"/>
    <property type="match status" value="1"/>
</dbReference>
<evidence type="ECO:0000256" key="5">
    <source>
        <dbReference type="SAM" id="SignalP"/>
    </source>
</evidence>
<keyword evidence="3" id="KW-0813">Transport</keyword>
<evidence type="ECO:0000313" key="7">
    <source>
        <dbReference type="EMBL" id="UQN14294.1"/>
    </source>
</evidence>
<accession>A0ABY4MWX8</accession>
<keyword evidence="4 5" id="KW-0732">Signal</keyword>
<dbReference type="EMBL" id="CP097160">
    <property type="protein sequence ID" value="UQN14294.1"/>
    <property type="molecule type" value="Genomic_DNA"/>
</dbReference>
<dbReference type="PROSITE" id="PS50983">
    <property type="entry name" value="FE_B12_PBP"/>
    <property type="match status" value="1"/>
</dbReference>
<dbReference type="PANTHER" id="PTHR30532">
    <property type="entry name" value="IRON III DICITRATE-BINDING PERIPLASMIC PROTEIN"/>
    <property type="match status" value="1"/>
</dbReference>
<dbReference type="SUPFAM" id="SSF53807">
    <property type="entry name" value="Helical backbone' metal receptor"/>
    <property type="match status" value="1"/>
</dbReference>
<dbReference type="Gene3D" id="3.40.50.1980">
    <property type="entry name" value="Nitrogenase molybdenum iron protein domain"/>
    <property type="match status" value="2"/>
</dbReference>
<dbReference type="InterPro" id="IPR002491">
    <property type="entry name" value="ABC_transptr_periplasmic_BD"/>
</dbReference>
<dbReference type="PANTHER" id="PTHR30532:SF24">
    <property type="entry name" value="FERRIC ENTEROBACTIN-BINDING PERIPLASMIC PROTEIN FEPB"/>
    <property type="match status" value="1"/>
</dbReference>
<dbReference type="InterPro" id="IPR051313">
    <property type="entry name" value="Bact_iron-sidero_bind"/>
</dbReference>
<name>A0ABY4MWX8_9MICO</name>
<comment type="similarity">
    <text evidence="2">Belongs to the bacterial solute-binding protein 8 family.</text>
</comment>
<proteinExistence type="inferred from homology"/>
<dbReference type="PROSITE" id="PS51257">
    <property type="entry name" value="PROKAR_LIPOPROTEIN"/>
    <property type="match status" value="1"/>
</dbReference>
<feature type="chain" id="PRO_5046721685" evidence="5">
    <location>
        <begin position="29"/>
        <end position="339"/>
    </location>
</feature>
<gene>
    <name evidence="7" type="ORF">M3M28_09555</name>
</gene>
<evidence type="ECO:0000259" key="6">
    <source>
        <dbReference type="PROSITE" id="PS50983"/>
    </source>
</evidence>
<protein>
    <submittedName>
        <fullName evidence="7">Iron-siderophore ABC transporter substrate-binding protein</fullName>
    </submittedName>
</protein>
<dbReference type="Pfam" id="PF01497">
    <property type="entry name" value="Peripla_BP_2"/>
    <property type="match status" value="1"/>
</dbReference>
<evidence type="ECO:0000256" key="3">
    <source>
        <dbReference type="ARBA" id="ARBA00022448"/>
    </source>
</evidence>
<sequence length="339" mass="35426">MRARRVTTVATTLVASLALAACSSPASGSDGAASGEAGYPITIEHALGTTTIDAKPTNVAAVGWANQDTALALGVSPVGFGAQTWGVEDGSGMMPWTKEKVEELGGDPVLFDETDGIDYEALANTAPDVILAAYSGITEEEYGTLSDIADTVAYPETAWATTWRDQIKYNSEALGLAAEGEALTTELETLLDEKVAQYPQIDGKTGAFMYAGLGDESQIGFYTSLDPRAGYLEDLGLSVPQSVADASETADGFYVDISSENIDQLNDVDVLVVYGDQALLDEWQADPLISQIPAVQNGSVVLLGNDGALAASANPSPLSIPWGVDEYVQLIADAADKVK</sequence>
<reference evidence="7" key="1">
    <citation type="submission" date="2022-05" db="EMBL/GenBank/DDBJ databases">
        <title>Complete genome sequence of toluene-degrading Gulosibacter sediminis strain ACHW.36C.</title>
        <authorList>
            <person name="Wai A.C."/>
            <person name="Lai G.K."/>
            <person name="Griffin S.D."/>
            <person name="Leung F.C."/>
        </authorList>
    </citation>
    <scope>NUCLEOTIDE SEQUENCE [LARGE SCALE GENOMIC DNA]</scope>
    <source>
        <strain evidence="7">ACHW.36C</strain>
    </source>
</reference>
<evidence type="ECO:0000256" key="4">
    <source>
        <dbReference type="ARBA" id="ARBA00022729"/>
    </source>
</evidence>
<evidence type="ECO:0000256" key="2">
    <source>
        <dbReference type="ARBA" id="ARBA00008814"/>
    </source>
</evidence>
<evidence type="ECO:0000256" key="1">
    <source>
        <dbReference type="ARBA" id="ARBA00004196"/>
    </source>
</evidence>
<organism evidence="7">
    <name type="scientific">Gulosibacter sediminis</name>
    <dbReference type="NCBI Taxonomy" id="1729695"/>
    <lineage>
        <taxon>Bacteria</taxon>
        <taxon>Bacillati</taxon>
        <taxon>Actinomycetota</taxon>
        <taxon>Actinomycetes</taxon>
        <taxon>Micrococcales</taxon>
        <taxon>Microbacteriaceae</taxon>
        <taxon>Gulosibacter</taxon>
    </lineage>
</organism>
<feature type="domain" description="Fe/B12 periplasmic-binding" evidence="6">
    <location>
        <begin position="58"/>
        <end position="335"/>
    </location>
</feature>